<feature type="transmembrane region" description="Helical" evidence="10">
    <location>
        <begin position="31"/>
        <end position="62"/>
    </location>
</feature>
<feature type="transmembrane region" description="Helical" evidence="10">
    <location>
        <begin position="74"/>
        <end position="94"/>
    </location>
</feature>
<evidence type="ECO:0000313" key="12">
    <source>
        <dbReference type="EMBL" id="CAD8770067.1"/>
    </source>
</evidence>
<evidence type="ECO:0000256" key="3">
    <source>
        <dbReference type="ARBA" id="ARBA00022679"/>
    </source>
</evidence>
<keyword evidence="7 10" id="KW-0472">Membrane</keyword>
<feature type="region of interest" description="Disordered" evidence="9">
    <location>
        <begin position="434"/>
        <end position="493"/>
    </location>
</feature>
<dbReference type="GO" id="GO:0006644">
    <property type="term" value="P:phospholipid metabolic process"/>
    <property type="evidence" value="ECO:0007669"/>
    <property type="project" value="TreeGrafter"/>
</dbReference>
<sequence>MEVPKDPFDAFYRNDKFGLCGKAKKPLSIKILFILSILWIPIKLLIAMYCLLSATLLCKVLAYIPSKIGRPISIFFIRMNAILMLFGLGFIVSWEKLPRDNLSFQDRFQKEEDGSSFGAYVCNHSSWSDIIIFMANYPVGFVARSGTDRLPMVGTISKTIESIFVDREASGTTNSSGGGTPSRSNSLSFTPSSSKEASVPSSPSAAAAAAAIDAFASATTAATTTPTLRGGNVTALRQRLLRRFLLDDHARHERRQRRLKSDANANGGSSTLPSSPSSSLSSPPSSLVPTALKDTPFGGDGGAAEGALPHLVVFPEATTTNNRYILPFKRGVFVAGVPVRILIFKYSYSLCGMFHPSWEAIDIVWHLFYVLAIPFHRVTCYEGPVYCPNEEEIRDPELFSKNVRQVMMEAGQFQSSSATFESKKVYHMMLGLTKPPKSDKAAEDGAGGNREGKKGILNSATVVPEPGKKNSGQGEMREDRVRKDGKEEGAVSS</sequence>
<evidence type="ECO:0000259" key="11">
    <source>
        <dbReference type="SMART" id="SM00563"/>
    </source>
</evidence>
<dbReference type="PANTHER" id="PTHR23063:SF54">
    <property type="entry name" value="LYSOPHOSPHOLIPID ACYLTRANSFERASE LPEAT1"/>
    <property type="match status" value="1"/>
</dbReference>
<accession>A0A7S0URP4</accession>
<dbReference type="SUPFAM" id="SSF69593">
    <property type="entry name" value="Glycerol-3-phosphate (1)-acyltransferase"/>
    <property type="match status" value="1"/>
</dbReference>
<feature type="region of interest" description="Disordered" evidence="9">
    <location>
        <begin position="169"/>
        <end position="200"/>
    </location>
</feature>
<protein>
    <recommendedName>
        <fullName evidence="11">Phospholipid/glycerol acyltransferase domain-containing protein</fullName>
    </recommendedName>
</protein>
<dbReference type="InterPro" id="IPR002123">
    <property type="entry name" value="Plipid/glycerol_acylTrfase"/>
</dbReference>
<dbReference type="SMART" id="SM00563">
    <property type="entry name" value="PlsC"/>
    <property type="match status" value="1"/>
</dbReference>
<name>A0A7S0URP4_9CHLO</name>
<keyword evidence="5 10" id="KW-1133">Transmembrane helix</keyword>
<keyword evidence="6" id="KW-0443">Lipid metabolism</keyword>
<feature type="domain" description="Phospholipid/glycerol acyltransferase" evidence="11">
    <location>
        <begin position="118"/>
        <end position="347"/>
    </location>
</feature>
<feature type="region of interest" description="Disordered" evidence="9">
    <location>
        <begin position="252"/>
        <end position="293"/>
    </location>
</feature>
<evidence type="ECO:0000256" key="6">
    <source>
        <dbReference type="ARBA" id="ARBA00023098"/>
    </source>
</evidence>
<evidence type="ECO:0000256" key="10">
    <source>
        <dbReference type="SAM" id="Phobius"/>
    </source>
</evidence>
<evidence type="ECO:0000256" key="8">
    <source>
        <dbReference type="ARBA" id="ARBA00023315"/>
    </source>
</evidence>
<organism evidence="12">
    <name type="scientific">Polytomella parva</name>
    <dbReference type="NCBI Taxonomy" id="51329"/>
    <lineage>
        <taxon>Eukaryota</taxon>
        <taxon>Viridiplantae</taxon>
        <taxon>Chlorophyta</taxon>
        <taxon>core chlorophytes</taxon>
        <taxon>Chlorophyceae</taxon>
        <taxon>CS clade</taxon>
        <taxon>Chlamydomonadales</taxon>
        <taxon>Chlamydomonadaceae</taxon>
        <taxon>Polytomella</taxon>
    </lineage>
</organism>
<evidence type="ECO:0000256" key="1">
    <source>
        <dbReference type="ARBA" id="ARBA00004370"/>
    </source>
</evidence>
<reference evidence="12" key="1">
    <citation type="submission" date="2021-01" db="EMBL/GenBank/DDBJ databases">
        <authorList>
            <person name="Corre E."/>
            <person name="Pelletier E."/>
            <person name="Niang G."/>
            <person name="Scheremetjew M."/>
            <person name="Finn R."/>
            <person name="Kale V."/>
            <person name="Holt S."/>
            <person name="Cochrane G."/>
            <person name="Meng A."/>
            <person name="Brown T."/>
            <person name="Cohen L."/>
        </authorList>
    </citation>
    <scope>NUCLEOTIDE SEQUENCE</scope>
    <source>
        <strain evidence="12">SAG 63-3</strain>
    </source>
</reference>
<proteinExistence type="inferred from homology"/>
<dbReference type="GO" id="GO:0005783">
    <property type="term" value="C:endoplasmic reticulum"/>
    <property type="evidence" value="ECO:0007669"/>
    <property type="project" value="TreeGrafter"/>
</dbReference>
<dbReference type="PANTHER" id="PTHR23063">
    <property type="entry name" value="PHOSPHOLIPID ACYLTRANSFERASE"/>
    <property type="match status" value="1"/>
</dbReference>
<keyword evidence="4 10" id="KW-0812">Transmembrane</keyword>
<keyword evidence="3" id="KW-0808">Transferase</keyword>
<dbReference type="GO" id="GO:0071618">
    <property type="term" value="F:lysophosphatidylethanolamine acyltransferase activity"/>
    <property type="evidence" value="ECO:0007669"/>
    <property type="project" value="TreeGrafter"/>
</dbReference>
<feature type="compositionally biased region" description="Basic and acidic residues" evidence="9">
    <location>
        <begin position="475"/>
        <end position="493"/>
    </location>
</feature>
<keyword evidence="8" id="KW-0012">Acyltransferase</keyword>
<dbReference type="GO" id="GO:0016020">
    <property type="term" value="C:membrane"/>
    <property type="evidence" value="ECO:0007669"/>
    <property type="project" value="UniProtKB-SubCell"/>
</dbReference>
<feature type="compositionally biased region" description="Low complexity" evidence="9">
    <location>
        <begin position="269"/>
        <end position="287"/>
    </location>
</feature>
<gene>
    <name evidence="12" type="ORF">PPAR00522_LOCUS6466</name>
</gene>
<evidence type="ECO:0000256" key="9">
    <source>
        <dbReference type="SAM" id="MobiDB-lite"/>
    </source>
</evidence>
<dbReference type="AlphaFoldDB" id="A0A7S0URP4"/>
<comment type="similarity">
    <text evidence="2">Belongs to the 1-acyl-sn-glycerol-3-phosphate acyltransferase family.</text>
</comment>
<dbReference type="Pfam" id="PF01553">
    <property type="entry name" value="Acyltransferase"/>
    <property type="match status" value="1"/>
</dbReference>
<feature type="compositionally biased region" description="Low complexity" evidence="9">
    <location>
        <begin position="170"/>
        <end position="200"/>
    </location>
</feature>
<evidence type="ECO:0000256" key="5">
    <source>
        <dbReference type="ARBA" id="ARBA00022989"/>
    </source>
</evidence>
<evidence type="ECO:0000256" key="2">
    <source>
        <dbReference type="ARBA" id="ARBA00008655"/>
    </source>
</evidence>
<evidence type="ECO:0000256" key="4">
    <source>
        <dbReference type="ARBA" id="ARBA00022692"/>
    </source>
</evidence>
<comment type="subcellular location">
    <subcellularLocation>
        <location evidence="1">Membrane</location>
    </subcellularLocation>
</comment>
<dbReference type="EMBL" id="HBFM01010179">
    <property type="protein sequence ID" value="CAD8770067.1"/>
    <property type="molecule type" value="Transcribed_RNA"/>
</dbReference>
<evidence type="ECO:0000256" key="7">
    <source>
        <dbReference type="ARBA" id="ARBA00023136"/>
    </source>
</evidence>